<evidence type="ECO:0000313" key="11">
    <source>
        <dbReference type="Proteomes" id="UP000756132"/>
    </source>
</evidence>
<keyword evidence="9" id="KW-0472">Membrane</keyword>
<evidence type="ECO:0000256" key="1">
    <source>
        <dbReference type="ARBA" id="ARBA00001971"/>
    </source>
</evidence>
<keyword evidence="11" id="KW-1185">Reference proteome</keyword>
<dbReference type="PROSITE" id="PS00086">
    <property type="entry name" value="CYTOCHROME_P450"/>
    <property type="match status" value="1"/>
</dbReference>
<evidence type="ECO:0000256" key="4">
    <source>
        <dbReference type="ARBA" id="ARBA00022723"/>
    </source>
</evidence>
<reference evidence="10" key="2">
    <citation type="journal article" date="2022" name="Microb. Genom.">
        <title>A chromosome-scale genome assembly of the tomato pathogen Cladosporium fulvum reveals a compartmentalized genome architecture and the presence of a dispensable chromosome.</title>
        <authorList>
            <person name="Zaccaron A.Z."/>
            <person name="Chen L.H."/>
            <person name="Samaras A."/>
            <person name="Stergiopoulos I."/>
        </authorList>
    </citation>
    <scope>NUCLEOTIDE SEQUENCE</scope>
    <source>
        <strain evidence="10">Race5_Kim</strain>
    </source>
</reference>
<dbReference type="Pfam" id="PF00067">
    <property type="entry name" value="p450"/>
    <property type="match status" value="1"/>
</dbReference>
<keyword evidence="6 8" id="KW-0408">Iron</keyword>
<dbReference type="OrthoDB" id="1844152at2759"/>
<dbReference type="PANTHER" id="PTHR46206:SF1">
    <property type="entry name" value="P450, PUTATIVE (EUROFUNG)-RELATED"/>
    <property type="match status" value="1"/>
</dbReference>
<reference evidence="10" key="1">
    <citation type="submission" date="2021-12" db="EMBL/GenBank/DDBJ databases">
        <authorList>
            <person name="Zaccaron A."/>
            <person name="Stergiopoulos I."/>
        </authorList>
    </citation>
    <scope>NUCLEOTIDE SEQUENCE</scope>
    <source>
        <strain evidence="10">Race5_Kim</strain>
    </source>
</reference>
<dbReference type="GO" id="GO:0020037">
    <property type="term" value="F:heme binding"/>
    <property type="evidence" value="ECO:0007669"/>
    <property type="project" value="InterPro"/>
</dbReference>
<dbReference type="GO" id="GO:0016705">
    <property type="term" value="F:oxidoreductase activity, acting on paired donors, with incorporation or reduction of molecular oxygen"/>
    <property type="evidence" value="ECO:0007669"/>
    <property type="project" value="InterPro"/>
</dbReference>
<keyword evidence="5 8" id="KW-0560">Oxidoreductase</keyword>
<keyword evidence="7 8" id="KW-0503">Monooxygenase</keyword>
<evidence type="ECO:0000256" key="7">
    <source>
        <dbReference type="ARBA" id="ARBA00023033"/>
    </source>
</evidence>
<dbReference type="SUPFAM" id="SSF48264">
    <property type="entry name" value="Cytochrome P450"/>
    <property type="match status" value="1"/>
</dbReference>
<comment type="similarity">
    <text evidence="2 8">Belongs to the cytochrome P450 family.</text>
</comment>
<evidence type="ECO:0000256" key="9">
    <source>
        <dbReference type="SAM" id="Phobius"/>
    </source>
</evidence>
<keyword evidence="9" id="KW-0812">Transmembrane</keyword>
<keyword evidence="4 8" id="KW-0479">Metal-binding</keyword>
<dbReference type="AlphaFoldDB" id="A0A9Q8PIZ2"/>
<evidence type="ECO:0000256" key="6">
    <source>
        <dbReference type="ARBA" id="ARBA00023004"/>
    </source>
</evidence>
<comment type="cofactor">
    <cofactor evidence="1">
        <name>heme</name>
        <dbReference type="ChEBI" id="CHEBI:30413"/>
    </cofactor>
</comment>
<keyword evidence="9" id="KW-1133">Transmembrane helix</keyword>
<dbReference type="PANTHER" id="PTHR46206">
    <property type="entry name" value="CYTOCHROME P450"/>
    <property type="match status" value="1"/>
</dbReference>
<dbReference type="Gene3D" id="1.10.630.10">
    <property type="entry name" value="Cytochrome P450"/>
    <property type="match status" value="1"/>
</dbReference>
<dbReference type="GeneID" id="71992494"/>
<sequence length="549" mass="62521">MDWTTLLPSLATIWHWSYYPGLALLALTTFITTLFLYLLILQTIRLRPSNIPPKIPWVGLKSRWLFPKLRACLSELSTSNGHFEEGYTHHTKHNRPFVMPWMNFNLVLLPPSCTGWVARQPESSISATRVMDVMLGLDWMAHGPSKESVRDFGVVRRDLTRQVVNVSQELEEEVGRCWEDEMRKRGVAEEGDREWKEVKMQVLIKKIAFDAVNRIFVGVPLCRDEGYHKAVDRWLAVFGSTTLFMRFFVPVALQPWLMPVVSAPSQILYWMAKRYVKPGIERRLEMLQAKEGKEKPNDMMQWIIDAATQKEDPRELEPANIAGKMVLFNVFATSTTSIMSGLILFNLLSYKNAPSLLAELSSEARQIMPTLSSDATKIRNMVKLDSVIRETLRWAPMGGQGLIREVVKPGGLETPDGTYLPQGTQVATIITRMQRDVEKNGNIFGEPADEYDPLRHYRAAIAAQEGGSLEEKQRIAVQINEEFLPFGLGKHACPGRFYAVHLMKLILGYLLANYELEPFPERPKFVEFGESVVPDEKTAVKVRQRTTAP</sequence>
<name>A0A9Q8PIZ2_PASFU</name>
<accession>A0A9Q8PIZ2</accession>
<dbReference type="InterPro" id="IPR036396">
    <property type="entry name" value="Cyt_P450_sf"/>
</dbReference>
<proteinExistence type="inferred from homology"/>
<evidence type="ECO:0000256" key="2">
    <source>
        <dbReference type="ARBA" id="ARBA00010617"/>
    </source>
</evidence>
<evidence type="ECO:0000313" key="10">
    <source>
        <dbReference type="EMBL" id="UJO23287.1"/>
    </source>
</evidence>
<dbReference type="KEGG" id="ffu:CLAFUR5_12616"/>
<dbReference type="GO" id="GO:0005506">
    <property type="term" value="F:iron ion binding"/>
    <property type="evidence" value="ECO:0007669"/>
    <property type="project" value="InterPro"/>
</dbReference>
<organism evidence="10 11">
    <name type="scientific">Passalora fulva</name>
    <name type="common">Tomato leaf mold</name>
    <name type="synonym">Cladosporium fulvum</name>
    <dbReference type="NCBI Taxonomy" id="5499"/>
    <lineage>
        <taxon>Eukaryota</taxon>
        <taxon>Fungi</taxon>
        <taxon>Dikarya</taxon>
        <taxon>Ascomycota</taxon>
        <taxon>Pezizomycotina</taxon>
        <taxon>Dothideomycetes</taxon>
        <taxon>Dothideomycetidae</taxon>
        <taxon>Mycosphaerellales</taxon>
        <taxon>Mycosphaerellaceae</taxon>
        <taxon>Fulvia</taxon>
    </lineage>
</organism>
<feature type="transmembrane region" description="Helical" evidence="9">
    <location>
        <begin position="20"/>
        <end position="40"/>
    </location>
</feature>
<dbReference type="RefSeq" id="XP_047767653.1">
    <property type="nucleotide sequence ID" value="XM_047911764.1"/>
</dbReference>
<keyword evidence="3 8" id="KW-0349">Heme</keyword>
<gene>
    <name evidence="10" type="ORF">CLAFUR5_12616</name>
</gene>
<dbReference type="InterPro" id="IPR001128">
    <property type="entry name" value="Cyt_P450"/>
</dbReference>
<feature type="transmembrane region" description="Helical" evidence="9">
    <location>
        <begin position="326"/>
        <end position="348"/>
    </location>
</feature>
<dbReference type="GO" id="GO:0004497">
    <property type="term" value="F:monooxygenase activity"/>
    <property type="evidence" value="ECO:0007669"/>
    <property type="project" value="UniProtKB-KW"/>
</dbReference>
<dbReference type="CDD" id="cd11041">
    <property type="entry name" value="CYP503A1-like"/>
    <property type="match status" value="1"/>
</dbReference>
<dbReference type="InterPro" id="IPR017972">
    <property type="entry name" value="Cyt_P450_CS"/>
</dbReference>
<dbReference type="Proteomes" id="UP000756132">
    <property type="component" value="Chromosome 11"/>
</dbReference>
<protein>
    <submittedName>
        <fullName evidence="10">Cytochrome P450 monooxygenase lnaC</fullName>
    </submittedName>
</protein>
<dbReference type="EMBL" id="CP090173">
    <property type="protein sequence ID" value="UJO23287.1"/>
    <property type="molecule type" value="Genomic_DNA"/>
</dbReference>
<evidence type="ECO:0000256" key="5">
    <source>
        <dbReference type="ARBA" id="ARBA00023002"/>
    </source>
</evidence>
<evidence type="ECO:0000256" key="3">
    <source>
        <dbReference type="ARBA" id="ARBA00022617"/>
    </source>
</evidence>
<evidence type="ECO:0000256" key="8">
    <source>
        <dbReference type="RuleBase" id="RU000461"/>
    </source>
</evidence>